<dbReference type="RefSeq" id="WP_020154350.1">
    <property type="nucleotide sequence ID" value="NZ_JBAIZG010000043.1"/>
</dbReference>
<reference evidence="2 3" key="1">
    <citation type="submission" date="2018-03" db="EMBL/GenBank/DDBJ databases">
        <authorList>
            <person name="Keele B.F."/>
        </authorList>
    </citation>
    <scope>NUCLEOTIDE SEQUENCE [LARGE SCALE GENOMIC DNA]</scope>
    <source>
        <strain evidence="2">ZCTH4_d</strain>
    </source>
</reference>
<dbReference type="Pfam" id="PF06196">
    <property type="entry name" value="DUF997"/>
    <property type="match status" value="1"/>
</dbReference>
<comment type="caution">
    <text evidence="2">The sequence shown here is derived from an EMBL/GenBank/DDBJ whole genome shotgun (WGS) entry which is preliminary data.</text>
</comment>
<evidence type="ECO:0000313" key="3">
    <source>
        <dbReference type="Proteomes" id="UP000257014"/>
    </source>
</evidence>
<feature type="transmembrane region" description="Helical" evidence="1">
    <location>
        <begin position="55"/>
        <end position="80"/>
    </location>
</feature>
<keyword evidence="1" id="KW-0472">Membrane</keyword>
<organism evidence="2 3">
    <name type="scientific">Caldibacillus debilis</name>
    <dbReference type="NCBI Taxonomy" id="301148"/>
    <lineage>
        <taxon>Bacteria</taxon>
        <taxon>Bacillati</taxon>
        <taxon>Bacillota</taxon>
        <taxon>Bacilli</taxon>
        <taxon>Bacillales</taxon>
        <taxon>Bacillaceae</taxon>
        <taxon>Caldibacillus</taxon>
    </lineage>
</organism>
<dbReference type="Proteomes" id="UP000257014">
    <property type="component" value="Unassembled WGS sequence"/>
</dbReference>
<evidence type="ECO:0000313" key="2">
    <source>
        <dbReference type="EMBL" id="REJ28940.1"/>
    </source>
</evidence>
<proteinExistence type="predicted"/>
<name>A0A3E0K540_9BACI</name>
<keyword evidence="1" id="KW-0812">Transmembrane</keyword>
<gene>
    <name evidence="2" type="ORF">C6P37_06715</name>
</gene>
<accession>A0A3E0K540</accession>
<sequence>MDKKPEKDPRFAVAEREAVIGCVLAVINFAWWYGFAYGLGSEKPEDYTYILGFPAWFFFSSILGFLVMLVFVFITVKFLLKDVPLDDRDDENGGAKSA</sequence>
<dbReference type="PANTHER" id="PTHR39174">
    <property type="entry name" value="INNER MEMBRANE PROTEIN-RELATED"/>
    <property type="match status" value="1"/>
</dbReference>
<dbReference type="InterPro" id="IPR010398">
    <property type="entry name" value="DUF997"/>
</dbReference>
<evidence type="ECO:0000256" key="1">
    <source>
        <dbReference type="SAM" id="Phobius"/>
    </source>
</evidence>
<protein>
    <submittedName>
        <fullName evidence="2">DUF997 domain-containing protein</fullName>
    </submittedName>
</protein>
<dbReference type="AlphaFoldDB" id="A0A3E0K540"/>
<feature type="transmembrane region" description="Helical" evidence="1">
    <location>
        <begin position="18"/>
        <end position="35"/>
    </location>
</feature>
<dbReference type="EMBL" id="QEWE01000015">
    <property type="protein sequence ID" value="REJ28940.1"/>
    <property type="molecule type" value="Genomic_DNA"/>
</dbReference>
<keyword evidence="1" id="KW-1133">Transmembrane helix</keyword>
<dbReference type="PANTHER" id="PTHR39174:SF1">
    <property type="entry name" value="INNER MEMBRANE PROTEIN"/>
    <property type="match status" value="1"/>
</dbReference>